<proteinExistence type="predicted"/>
<accession>A0ABN8EB15</accession>
<feature type="compositionally biased region" description="Polar residues" evidence="1">
    <location>
        <begin position="75"/>
        <end position="109"/>
    </location>
</feature>
<organism evidence="3 4">
    <name type="scientific">Chilo suppressalis</name>
    <name type="common">Asiatic rice borer moth</name>
    <dbReference type="NCBI Taxonomy" id="168631"/>
    <lineage>
        <taxon>Eukaryota</taxon>
        <taxon>Metazoa</taxon>
        <taxon>Ecdysozoa</taxon>
        <taxon>Arthropoda</taxon>
        <taxon>Hexapoda</taxon>
        <taxon>Insecta</taxon>
        <taxon>Pterygota</taxon>
        <taxon>Neoptera</taxon>
        <taxon>Endopterygota</taxon>
        <taxon>Lepidoptera</taxon>
        <taxon>Glossata</taxon>
        <taxon>Ditrysia</taxon>
        <taxon>Pyraloidea</taxon>
        <taxon>Crambidae</taxon>
        <taxon>Crambinae</taxon>
        <taxon>Chilo</taxon>
    </lineage>
</organism>
<evidence type="ECO:0000256" key="2">
    <source>
        <dbReference type="SAM" id="SignalP"/>
    </source>
</evidence>
<dbReference type="EMBL" id="OU963914">
    <property type="protein sequence ID" value="CAH0685924.1"/>
    <property type="molecule type" value="Genomic_DNA"/>
</dbReference>
<keyword evidence="2" id="KW-0732">Signal</keyword>
<evidence type="ECO:0000313" key="4">
    <source>
        <dbReference type="Proteomes" id="UP001153292"/>
    </source>
</evidence>
<feature type="region of interest" description="Disordered" evidence="1">
    <location>
        <begin position="44"/>
        <end position="110"/>
    </location>
</feature>
<name>A0ABN8EB15_CHISP</name>
<feature type="chain" id="PRO_5045864556" evidence="2">
    <location>
        <begin position="30"/>
        <end position="201"/>
    </location>
</feature>
<evidence type="ECO:0000256" key="1">
    <source>
        <dbReference type="SAM" id="MobiDB-lite"/>
    </source>
</evidence>
<sequence>MMERWPPRQIKTKHRLLCALFVCVCAISAAPQDASEFDYVKPLTAPDRNPGPVIDSSEAPILYTGKDNPDRQEDSNAITTPYIDSQDSFNDTPQSTTEQQYTKPSTTNEIKTEATERTLVTSEVPQNVSPRLKSPSPRFVSKLGYFKNSDKSFNSVGQTNFIERASKRKFKSRCRCEKITNCPKLQITVPRCPEELFLCCF</sequence>
<evidence type="ECO:0000313" key="3">
    <source>
        <dbReference type="EMBL" id="CAH0685924.1"/>
    </source>
</evidence>
<dbReference type="Proteomes" id="UP001153292">
    <property type="component" value="Chromosome 21"/>
</dbReference>
<protein>
    <submittedName>
        <fullName evidence="3">Uncharacterized protein</fullName>
    </submittedName>
</protein>
<reference evidence="3" key="1">
    <citation type="submission" date="2021-12" db="EMBL/GenBank/DDBJ databases">
        <authorList>
            <person name="King R."/>
        </authorList>
    </citation>
    <scope>NUCLEOTIDE SEQUENCE</scope>
</reference>
<feature type="signal peptide" evidence="2">
    <location>
        <begin position="1"/>
        <end position="29"/>
    </location>
</feature>
<gene>
    <name evidence="3" type="ORF">CHILSU_LOCUS6123</name>
</gene>
<keyword evidence="4" id="KW-1185">Reference proteome</keyword>